<evidence type="ECO:0000256" key="1">
    <source>
        <dbReference type="SAM" id="MobiDB-lite"/>
    </source>
</evidence>
<evidence type="ECO:0000313" key="3">
    <source>
        <dbReference type="Proteomes" id="UP001283361"/>
    </source>
</evidence>
<reference evidence="2" key="1">
    <citation type="journal article" date="2023" name="G3 (Bethesda)">
        <title>A reference genome for the long-term kleptoplast-retaining sea slug Elysia crispata morphotype clarki.</title>
        <authorList>
            <person name="Eastman K.E."/>
            <person name="Pendleton A.L."/>
            <person name="Shaikh M.A."/>
            <person name="Suttiyut T."/>
            <person name="Ogas R."/>
            <person name="Tomko P."/>
            <person name="Gavelis G."/>
            <person name="Widhalm J.R."/>
            <person name="Wisecaver J.H."/>
        </authorList>
    </citation>
    <scope>NUCLEOTIDE SEQUENCE</scope>
    <source>
        <strain evidence="2">ECLA1</strain>
    </source>
</reference>
<accession>A0AAE1D8E1</accession>
<protein>
    <submittedName>
        <fullName evidence="2">Uncharacterized protein</fullName>
    </submittedName>
</protein>
<evidence type="ECO:0000313" key="2">
    <source>
        <dbReference type="EMBL" id="KAK3761294.1"/>
    </source>
</evidence>
<comment type="caution">
    <text evidence="2">The sequence shown here is derived from an EMBL/GenBank/DDBJ whole genome shotgun (WGS) entry which is preliminary data.</text>
</comment>
<dbReference type="AlphaFoldDB" id="A0AAE1D8E1"/>
<keyword evidence="3" id="KW-1185">Reference proteome</keyword>
<name>A0AAE1D8E1_9GAST</name>
<organism evidence="2 3">
    <name type="scientific">Elysia crispata</name>
    <name type="common">lettuce slug</name>
    <dbReference type="NCBI Taxonomy" id="231223"/>
    <lineage>
        <taxon>Eukaryota</taxon>
        <taxon>Metazoa</taxon>
        <taxon>Spiralia</taxon>
        <taxon>Lophotrochozoa</taxon>
        <taxon>Mollusca</taxon>
        <taxon>Gastropoda</taxon>
        <taxon>Heterobranchia</taxon>
        <taxon>Euthyneura</taxon>
        <taxon>Panpulmonata</taxon>
        <taxon>Sacoglossa</taxon>
        <taxon>Placobranchoidea</taxon>
        <taxon>Plakobranchidae</taxon>
        <taxon>Elysia</taxon>
    </lineage>
</organism>
<proteinExistence type="predicted"/>
<dbReference type="EMBL" id="JAWDGP010004919">
    <property type="protein sequence ID" value="KAK3761294.1"/>
    <property type="molecule type" value="Genomic_DNA"/>
</dbReference>
<feature type="region of interest" description="Disordered" evidence="1">
    <location>
        <begin position="146"/>
        <end position="179"/>
    </location>
</feature>
<dbReference type="Proteomes" id="UP001283361">
    <property type="component" value="Unassembled WGS sequence"/>
</dbReference>
<sequence>MSTYFPGGQNTRHCVYERTLHTRYRSLYRSRLGLIDPLCPRGVTRRGYPAGVINLAPNVRIMKQRMQVMNALIELSTSCPPGVRLPVHPLSNHTPIAQKSTRNIVPSVRQGRILHASRRVLYHPTIPSDVPGTVRVSQTKSTIIRASKHTRSTGKIVPQTREGVRSTTQPKASGSHLGESPAASAICSLFQSLESPMFVSISPWFYSSRLGRRSGTCGHAGRPQSRLLN</sequence>
<gene>
    <name evidence="2" type="ORF">RRG08_014305</name>
</gene>